<sequence length="218" mass="24389">MSYFLLTGDHHENARSQKICVAAAFAGVDVQLKKCTYGVENETAEYQRNCHPCMRFPSLQTPDGHIFESNAILRHIARAATSGLKLYGSTPYEQSLVDSWVDFSATELDCNNRPYMAEAFMGIPAPEGSLAFLEESLSGLELWLENRTYLVGKSLTIADIAIAFSLQWVYRLNAKHGEALAKKYKNAYRLYHLVMQQPKTAAVLKQWGAILGPNKPPK</sequence>
<proteinExistence type="inferred from homology"/>
<dbReference type="InterPro" id="IPR004046">
    <property type="entry name" value="GST_C"/>
</dbReference>
<dbReference type="Gene3D" id="1.20.1050.10">
    <property type="match status" value="1"/>
</dbReference>
<dbReference type="Pfam" id="PF02798">
    <property type="entry name" value="GST_N"/>
    <property type="match status" value="1"/>
</dbReference>
<dbReference type="EMBL" id="LR877161">
    <property type="protein sequence ID" value="CAD2220403.1"/>
    <property type="molecule type" value="Genomic_DNA"/>
</dbReference>
<dbReference type="AlphaFoldDB" id="A0A7G2CPC9"/>
<dbReference type="InterPro" id="IPR010987">
    <property type="entry name" value="Glutathione-S-Trfase_C-like"/>
</dbReference>
<evidence type="ECO:0000313" key="5">
    <source>
        <dbReference type="Proteomes" id="UP000515908"/>
    </source>
</evidence>
<dbReference type="PROSITE" id="PS50405">
    <property type="entry name" value="GST_CTER"/>
    <property type="match status" value="1"/>
</dbReference>
<dbReference type="SUPFAM" id="SSF47616">
    <property type="entry name" value="GST C-terminal domain-like"/>
    <property type="match status" value="1"/>
</dbReference>
<dbReference type="SFLD" id="SFLDG00358">
    <property type="entry name" value="Main_(cytGST)"/>
    <property type="match status" value="1"/>
</dbReference>
<feature type="domain" description="GST C-terminal" evidence="3">
    <location>
        <begin position="90"/>
        <end position="217"/>
    </location>
</feature>
<dbReference type="Proteomes" id="UP000515908">
    <property type="component" value="Chromosome 17"/>
</dbReference>
<organism evidence="4 5">
    <name type="scientific">Angomonas deanei</name>
    <dbReference type="NCBI Taxonomy" id="59799"/>
    <lineage>
        <taxon>Eukaryota</taxon>
        <taxon>Discoba</taxon>
        <taxon>Euglenozoa</taxon>
        <taxon>Kinetoplastea</taxon>
        <taxon>Metakinetoplastina</taxon>
        <taxon>Trypanosomatida</taxon>
        <taxon>Trypanosomatidae</taxon>
        <taxon>Strigomonadinae</taxon>
        <taxon>Angomonas</taxon>
    </lineage>
</organism>
<reference evidence="4 5" key="1">
    <citation type="submission" date="2020-08" db="EMBL/GenBank/DDBJ databases">
        <authorList>
            <person name="Newling K."/>
            <person name="Davey J."/>
            <person name="Forrester S."/>
        </authorList>
    </citation>
    <scope>NUCLEOTIDE SEQUENCE [LARGE SCALE GENOMIC DNA]</scope>
    <source>
        <strain evidence="5">Crithidia deanei Carvalho (ATCC PRA-265)</strain>
    </source>
</reference>
<dbReference type="GO" id="GO:0016740">
    <property type="term" value="F:transferase activity"/>
    <property type="evidence" value="ECO:0007669"/>
    <property type="project" value="UniProtKB-KW"/>
</dbReference>
<dbReference type="Pfam" id="PF00043">
    <property type="entry name" value="GST_C"/>
    <property type="match status" value="1"/>
</dbReference>
<comment type="similarity">
    <text evidence="1">Belongs to the GST superfamily.</text>
</comment>
<dbReference type="InterPro" id="IPR036282">
    <property type="entry name" value="Glutathione-S-Trfase_C_sf"/>
</dbReference>
<dbReference type="GO" id="GO:0005634">
    <property type="term" value="C:nucleus"/>
    <property type="evidence" value="ECO:0007669"/>
    <property type="project" value="TreeGrafter"/>
</dbReference>
<name>A0A7G2CPC9_9TRYP</name>
<keyword evidence="5" id="KW-1185">Reference proteome</keyword>
<dbReference type="FunFam" id="3.40.30.10:FF:000148">
    <property type="entry name" value="Elongation factor 1B gamma"/>
    <property type="match status" value="1"/>
</dbReference>
<evidence type="ECO:0000259" key="2">
    <source>
        <dbReference type="PROSITE" id="PS50404"/>
    </source>
</evidence>
<dbReference type="InterPro" id="IPR040079">
    <property type="entry name" value="Glutathione_S-Trfase"/>
</dbReference>
<gene>
    <name evidence="4" type="ORF">ADEAN_000792100</name>
</gene>
<dbReference type="PANTHER" id="PTHR43986:SF9">
    <property type="entry name" value="FACTOR 1 GAMMA, PUTATIVE-RELATED"/>
    <property type="match status" value="1"/>
</dbReference>
<dbReference type="SUPFAM" id="SSF52833">
    <property type="entry name" value="Thioredoxin-like"/>
    <property type="match status" value="1"/>
</dbReference>
<dbReference type="GO" id="GO:0006414">
    <property type="term" value="P:translational elongation"/>
    <property type="evidence" value="ECO:0007669"/>
    <property type="project" value="TreeGrafter"/>
</dbReference>
<dbReference type="GO" id="GO:0005737">
    <property type="term" value="C:cytoplasm"/>
    <property type="evidence" value="ECO:0007669"/>
    <property type="project" value="TreeGrafter"/>
</dbReference>
<dbReference type="InterPro" id="IPR050802">
    <property type="entry name" value="EF-GSTs"/>
</dbReference>
<dbReference type="SFLD" id="SFLDS00019">
    <property type="entry name" value="Glutathione_Transferase_(cytos"/>
    <property type="match status" value="1"/>
</dbReference>
<dbReference type="PROSITE" id="PS50404">
    <property type="entry name" value="GST_NTER"/>
    <property type="match status" value="1"/>
</dbReference>
<evidence type="ECO:0000259" key="3">
    <source>
        <dbReference type="PROSITE" id="PS50405"/>
    </source>
</evidence>
<dbReference type="InterPro" id="IPR004045">
    <property type="entry name" value="Glutathione_S-Trfase_N"/>
</dbReference>
<evidence type="ECO:0000313" key="4">
    <source>
        <dbReference type="EMBL" id="CAD2220403.1"/>
    </source>
</evidence>
<dbReference type="InterPro" id="IPR036249">
    <property type="entry name" value="Thioredoxin-like_sf"/>
</dbReference>
<dbReference type="Gene3D" id="3.40.30.10">
    <property type="entry name" value="Glutaredoxin"/>
    <property type="match status" value="1"/>
</dbReference>
<dbReference type="VEuPathDB" id="TriTrypDB:ADEAN_000792100"/>
<dbReference type="CDD" id="cd03044">
    <property type="entry name" value="GST_N_EF1Bgamma"/>
    <property type="match status" value="1"/>
</dbReference>
<dbReference type="PANTHER" id="PTHR43986">
    <property type="entry name" value="ELONGATION FACTOR 1-GAMMA"/>
    <property type="match status" value="1"/>
</dbReference>
<feature type="domain" description="GST N-terminal" evidence="2">
    <location>
        <begin position="3"/>
        <end position="84"/>
    </location>
</feature>
<accession>A0A7G2CPC9</accession>
<protein>
    <submittedName>
        <fullName evidence="4">Glutathione S-transferase, N-terminal domain/Glutathione S-transferase, C-terminal domain containing protein, putative</fullName>
    </submittedName>
</protein>
<keyword evidence="4" id="KW-0808">Transferase</keyword>
<evidence type="ECO:0000256" key="1">
    <source>
        <dbReference type="RuleBase" id="RU003494"/>
    </source>
</evidence>